<dbReference type="Proteomes" id="UP001465331">
    <property type="component" value="Unassembled WGS sequence"/>
</dbReference>
<protein>
    <submittedName>
        <fullName evidence="2">DUF1329 domain-containing protein</fullName>
    </submittedName>
</protein>
<dbReference type="Pfam" id="PF07044">
    <property type="entry name" value="DUF1329"/>
    <property type="match status" value="1"/>
</dbReference>
<sequence>MRRMRIGRQGYRSALPALFLLLATGAQARVTEEQAAALGAELTPFGAEAAASEDGAIPAWTGGLAAPPPCFAGPGQRYCDPYPDDAPLFTISADNLARHAAYLSEGQRALLRRFPDSYRMPVYPTRRSFANPVFVYEASRANALRAELQGNGEVLSGAVTGVPFPIPSNGFEVIWNHKVRYRGISVRRWNDQFVVPASGDYNQTTFREDLHFRYALPGQSPEALDPVLYYALALVTAPPRLEGSILLLHETRDPITAARRIWQHSPGQQRLRRVTVAGFDTPALGADGLRTHDQADMFNGPTERYDLELLGKQLLYVPANSYRLHSDTLRYADILGKRHLAQEHTRYELRRVWVVEGQLRPGSAHRYKRRRFYVDEDGWQIRVVDVFDARGGLWQLQEAHSVVAYDHPYELPVCETVYDLPGNRYLAQALNNERAETVTWVFDEDHFEPRRVSRLAKK</sequence>
<keyword evidence="3" id="KW-1185">Reference proteome</keyword>
<accession>A0ABV2A6Y7</accession>
<dbReference type="InterPro" id="IPR010752">
    <property type="entry name" value="DUF1329"/>
</dbReference>
<dbReference type="CDD" id="cd16329">
    <property type="entry name" value="LolA_like"/>
    <property type="match status" value="1"/>
</dbReference>
<keyword evidence="1" id="KW-0732">Signal</keyword>
<evidence type="ECO:0000256" key="1">
    <source>
        <dbReference type="SAM" id="SignalP"/>
    </source>
</evidence>
<name>A0ABV2A6Y7_9GAMM</name>
<reference evidence="2 3" key="1">
    <citation type="submission" date="2024-06" db="EMBL/GenBank/DDBJ databases">
        <authorList>
            <person name="Li Z."/>
            <person name="Jiang Y."/>
        </authorList>
    </citation>
    <scope>NUCLEOTIDE SEQUENCE [LARGE SCALE GENOMIC DNA]</scope>
    <source>
        <strain evidence="2 3">HSW-8</strain>
    </source>
</reference>
<evidence type="ECO:0000313" key="2">
    <source>
        <dbReference type="EMBL" id="MES0873023.1"/>
    </source>
</evidence>
<comment type="caution">
    <text evidence="2">The sequence shown here is derived from an EMBL/GenBank/DDBJ whole genome shotgun (WGS) entry which is preliminary data.</text>
</comment>
<feature type="signal peptide" evidence="1">
    <location>
        <begin position="1"/>
        <end position="28"/>
    </location>
</feature>
<gene>
    <name evidence="2" type="ORF">ABSH63_03205</name>
</gene>
<dbReference type="Gene3D" id="2.50.20.10">
    <property type="entry name" value="Lipoprotein localisation LolA/LolB/LppX"/>
    <property type="match status" value="1"/>
</dbReference>
<proteinExistence type="predicted"/>
<organism evidence="2 3">
    <name type="scientific">Sinimarinibacterium thermocellulolyticum</name>
    <dbReference type="NCBI Taxonomy" id="3170016"/>
    <lineage>
        <taxon>Bacteria</taxon>
        <taxon>Pseudomonadati</taxon>
        <taxon>Pseudomonadota</taxon>
        <taxon>Gammaproteobacteria</taxon>
        <taxon>Nevskiales</taxon>
        <taxon>Nevskiaceae</taxon>
        <taxon>Sinimarinibacterium</taxon>
    </lineage>
</organism>
<evidence type="ECO:0000313" key="3">
    <source>
        <dbReference type="Proteomes" id="UP001465331"/>
    </source>
</evidence>
<feature type="chain" id="PRO_5046789250" evidence="1">
    <location>
        <begin position="29"/>
        <end position="458"/>
    </location>
</feature>
<dbReference type="EMBL" id="JBEPIJ010000002">
    <property type="protein sequence ID" value="MES0873023.1"/>
    <property type="molecule type" value="Genomic_DNA"/>
</dbReference>
<dbReference type="RefSeq" id="WP_352887366.1">
    <property type="nucleotide sequence ID" value="NZ_JBEPIJ010000002.1"/>
</dbReference>